<dbReference type="OrthoDB" id="275278at2759"/>
<dbReference type="SUPFAM" id="SSF57783">
    <property type="entry name" value="Zinc beta-ribbon"/>
    <property type="match status" value="1"/>
</dbReference>
<dbReference type="InterPro" id="IPR034154">
    <property type="entry name" value="TOPRIM_DnaG/twinkle"/>
</dbReference>
<dbReference type="GO" id="GO:0003697">
    <property type="term" value="F:single-stranded DNA binding"/>
    <property type="evidence" value="ECO:0007669"/>
    <property type="project" value="InterPro"/>
</dbReference>
<dbReference type="InterPro" id="IPR027032">
    <property type="entry name" value="Twinkle-like"/>
</dbReference>
<dbReference type="GO" id="GO:0008270">
    <property type="term" value="F:zinc ion binding"/>
    <property type="evidence" value="ECO:0007669"/>
    <property type="project" value="InterPro"/>
</dbReference>
<dbReference type="SUPFAM" id="SSF56731">
    <property type="entry name" value="DNA primase core"/>
    <property type="match status" value="1"/>
</dbReference>
<dbReference type="GO" id="GO:0043139">
    <property type="term" value="F:5'-3' DNA helicase activity"/>
    <property type="evidence" value="ECO:0007669"/>
    <property type="project" value="InterPro"/>
</dbReference>
<dbReference type="Pfam" id="PF03796">
    <property type="entry name" value="DnaB_C"/>
    <property type="match status" value="1"/>
</dbReference>
<dbReference type="SUPFAM" id="SSF52540">
    <property type="entry name" value="P-loop containing nucleoside triphosphate hydrolases"/>
    <property type="match status" value="1"/>
</dbReference>
<dbReference type="InterPro" id="IPR048774">
    <property type="entry name" value="Helic-prim_T7_N"/>
</dbReference>
<gene>
    <name evidence="1" type="ORF">CTOB1V02_LOCUS7540</name>
</gene>
<dbReference type="CDD" id="cd01029">
    <property type="entry name" value="TOPRIM_primases"/>
    <property type="match status" value="1"/>
</dbReference>
<evidence type="ECO:0000313" key="1">
    <source>
        <dbReference type="EMBL" id="CAD7229672.1"/>
    </source>
</evidence>
<dbReference type="InterPro" id="IPR013237">
    <property type="entry name" value="Phage_T7_Gp4_N"/>
</dbReference>
<dbReference type="InterPro" id="IPR007694">
    <property type="entry name" value="DNA_helicase_DnaB-like_C"/>
</dbReference>
<dbReference type="PROSITE" id="PS50880">
    <property type="entry name" value="TOPRIM"/>
    <property type="match status" value="1"/>
</dbReference>
<reference evidence="1" key="1">
    <citation type="submission" date="2020-11" db="EMBL/GenBank/DDBJ databases">
        <authorList>
            <person name="Tran Van P."/>
        </authorList>
    </citation>
    <scope>NUCLEOTIDE SEQUENCE</scope>
</reference>
<sequence length="469" mass="52828">MTNETSEFLHHTSCDSCGSTDANAVYSNGTAYCFACSTWSKGTSDAPATRSRSVNVDLLKYEYQDLNKRKIPETIAKQFRYGLGHDKSGVLCQVANYFNKDKEIVAQKLRYPDKTFKFIGDAKEAMMFGQQLWGNTGKKIVITEGEIDCLSVATAFDGKYPVVSVKNGSSAAKKEISQHLSWLSGYEEIYLWFDNDEPGRKAVTECLTDYLYGRRFGEVVTVGAGVSIGKTDFVMSQLAFDLKQGWKVATFMLEQSTKETLLRAAGKVDGVHYHLPNAEIQKDKLVETVNGFQDLLYMFDNFGSNDWASISDKIRYMFHNYGCRIFYIDNLTALNAHAQDERRNLDALMAEVAGIARELDIWIMLVSHLNPPKSGPSHEAGGKTEQAQFTGSRAIMRWSYAMFGIERNTLHEDENERNKGVVRILKDRFSGSATGRTVGFRYDRDTGIVYEMDDDFEIEQTGAKDDNDF</sequence>
<protein>
    <submittedName>
        <fullName evidence="1">Uncharacterized protein</fullName>
    </submittedName>
</protein>
<accession>A0A7R8WJ12</accession>
<dbReference type="GO" id="GO:0005524">
    <property type="term" value="F:ATP binding"/>
    <property type="evidence" value="ECO:0007669"/>
    <property type="project" value="InterPro"/>
</dbReference>
<dbReference type="PANTHER" id="PTHR12873:SF0">
    <property type="entry name" value="TWINKLE MTDNA HELICASE"/>
    <property type="match status" value="1"/>
</dbReference>
<dbReference type="GO" id="GO:0006260">
    <property type="term" value="P:DNA replication"/>
    <property type="evidence" value="ECO:0007669"/>
    <property type="project" value="InterPro"/>
</dbReference>
<dbReference type="Pfam" id="PF21268">
    <property type="entry name" value="Helic-prim_T7_N"/>
    <property type="match status" value="1"/>
</dbReference>
<dbReference type="EMBL" id="OB662215">
    <property type="protein sequence ID" value="CAD7229672.1"/>
    <property type="molecule type" value="Genomic_DNA"/>
</dbReference>
<dbReference type="PROSITE" id="PS51199">
    <property type="entry name" value="SF4_HELICASE"/>
    <property type="match status" value="1"/>
</dbReference>
<dbReference type="Gene3D" id="3.40.50.300">
    <property type="entry name" value="P-loop containing nucleotide triphosphate hydrolases"/>
    <property type="match status" value="1"/>
</dbReference>
<dbReference type="Gene3D" id="2.20.25.10">
    <property type="match status" value="1"/>
</dbReference>
<proteinExistence type="predicted"/>
<dbReference type="SMART" id="SM00778">
    <property type="entry name" value="Prim_Zn_Ribbon"/>
    <property type="match status" value="1"/>
</dbReference>
<dbReference type="PANTHER" id="PTHR12873">
    <property type="entry name" value="T7-LIKE MITOCHONDRIAL DNA HELICASE"/>
    <property type="match status" value="1"/>
</dbReference>
<name>A0A7R8WJ12_9CRUS</name>
<dbReference type="InterPro" id="IPR027417">
    <property type="entry name" value="P-loop_NTPase"/>
</dbReference>
<dbReference type="InterPro" id="IPR006171">
    <property type="entry name" value="TOPRIM_dom"/>
</dbReference>
<dbReference type="AlphaFoldDB" id="A0A7R8WJ12"/>
<organism evidence="1">
    <name type="scientific">Cyprideis torosa</name>
    <dbReference type="NCBI Taxonomy" id="163714"/>
    <lineage>
        <taxon>Eukaryota</taxon>
        <taxon>Metazoa</taxon>
        <taxon>Ecdysozoa</taxon>
        <taxon>Arthropoda</taxon>
        <taxon>Crustacea</taxon>
        <taxon>Oligostraca</taxon>
        <taxon>Ostracoda</taxon>
        <taxon>Podocopa</taxon>
        <taxon>Podocopida</taxon>
        <taxon>Cytherocopina</taxon>
        <taxon>Cytheroidea</taxon>
        <taxon>Cytherideidae</taxon>
        <taxon>Cyprideis</taxon>
    </lineage>
</organism>
<dbReference type="Gene3D" id="2.20.25.180">
    <property type="match status" value="1"/>
</dbReference>
<dbReference type="CDD" id="cd19483">
    <property type="entry name" value="RecA-like_Gp4D_helicase"/>
    <property type="match status" value="1"/>
</dbReference>